<gene>
    <name evidence="1" type="ORF">METZ01_LOCUS256064</name>
</gene>
<dbReference type="AlphaFoldDB" id="A0A382IU46"/>
<feature type="non-terminal residue" evidence="1">
    <location>
        <position position="40"/>
    </location>
</feature>
<dbReference type="EMBL" id="UINC01069661">
    <property type="protein sequence ID" value="SVC03210.1"/>
    <property type="molecule type" value="Genomic_DNA"/>
</dbReference>
<sequence length="40" mass="4457">MDSNGILKNTMLSLLALTHQFTPPSILSRFLDRDPAQGQE</sequence>
<evidence type="ECO:0000313" key="1">
    <source>
        <dbReference type="EMBL" id="SVC03210.1"/>
    </source>
</evidence>
<proteinExistence type="predicted"/>
<name>A0A382IU46_9ZZZZ</name>
<protein>
    <submittedName>
        <fullName evidence="1">Uncharacterized protein</fullName>
    </submittedName>
</protein>
<accession>A0A382IU46</accession>
<reference evidence="1" key="1">
    <citation type="submission" date="2018-05" db="EMBL/GenBank/DDBJ databases">
        <authorList>
            <person name="Lanie J.A."/>
            <person name="Ng W.-L."/>
            <person name="Kazmierczak K.M."/>
            <person name="Andrzejewski T.M."/>
            <person name="Davidsen T.M."/>
            <person name="Wayne K.J."/>
            <person name="Tettelin H."/>
            <person name="Glass J.I."/>
            <person name="Rusch D."/>
            <person name="Podicherti R."/>
            <person name="Tsui H.-C.T."/>
            <person name="Winkler M.E."/>
        </authorList>
    </citation>
    <scope>NUCLEOTIDE SEQUENCE</scope>
</reference>
<organism evidence="1">
    <name type="scientific">marine metagenome</name>
    <dbReference type="NCBI Taxonomy" id="408172"/>
    <lineage>
        <taxon>unclassified sequences</taxon>
        <taxon>metagenomes</taxon>
        <taxon>ecological metagenomes</taxon>
    </lineage>
</organism>